<evidence type="ECO:0000313" key="1">
    <source>
        <dbReference type="EMBL" id="AFL87459.1"/>
    </source>
</evidence>
<dbReference type="eggNOG" id="ENOG5034ARE">
    <property type="taxonomic scope" value="Bacteria"/>
</dbReference>
<accession>I3ZDZ1</accession>
<reference evidence="1 2" key="1">
    <citation type="submission" date="2012-06" db="EMBL/GenBank/DDBJ databases">
        <title>Complete genome of Terriglobus roseus DSM 18391.</title>
        <authorList>
            <consortium name="US DOE Joint Genome Institute (JGI-PGF)"/>
            <person name="Lucas S."/>
            <person name="Copeland A."/>
            <person name="Lapidus A."/>
            <person name="Glavina del Rio T."/>
            <person name="Dalin E."/>
            <person name="Tice H."/>
            <person name="Bruce D."/>
            <person name="Goodwin L."/>
            <person name="Pitluck S."/>
            <person name="Peters L."/>
            <person name="Mikhailova N."/>
            <person name="Munk A.C.C."/>
            <person name="Kyrpides N."/>
            <person name="Mavromatis K."/>
            <person name="Ivanova N."/>
            <person name="Brettin T."/>
            <person name="Detter J.C."/>
            <person name="Han C."/>
            <person name="Larimer F."/>
            <person name="Land M."/>
            <person name="Hauser L."/>
            <person name="Markowitz V."/>
            <person name="Cheng J.-F."/>
            <person name="Hugenholtz P."/>
            <person name="Woyke T."/>
            <person name="Wu D."/>
            <person name="Brambilla E."/>
            <person name="Klenk H.-P."/>
            <person name="Eisen J.A."/>
        </authorList>
    </citation>
    <scope>NUCLEOTIDE SEQUENCE [LARGE SCALE GENOMIC DNA]</scope>
    <source>
        <strain evidence="2">DSM 18391 / NRRL B-41598 / KBS 63</strain>
    </source>
</reference>
<dbReference type="RefSeq" id="WP_014785028.1">
    <property type="nucleotide sequence ID" value="NC_018014.1"/>
</dbReference>
<protein>
    <submittedName>
        <fullName evidence="1">Uncharacterized protein</fullName>
    </submittedName>
</protein>
<proteinExistence type="predicted"/>
<dbReference type="KEGG" id="trs:Terro_1141"/>
<dbReference type="InterPro" id="IPR010985">
    <property type="entry name" value="Ribbon_hlx_hlx"/>
</dbReference>
<name>I3ZDZ1_TERRK</name>
<dbReference type="GO" id="GO:0006355">
    <property type="term" value="P:regulation of DNA-templated transcription"/>
    <property type="evidence" value="ECO:0007669"/>
    <property type="project" value="InterPro"/>
</dbReference>
<dbReference type="AlphaFoldDB" id="I3ZDZ1"/>
<organism evidence="1 2">
    <name type="scientific">Terriglobus roseus (strain DSM 18391 / NRRL B-41598 / KBS 63)</name>
    <dbReference type="NCBI Taxonomy" id="926566"/>
    <lineage>
        <taxon>Bacteria</taxon>
        <taxon>Pseudomonadati</taxon>
        <taxon>Acidobacteriota</taxon>
        <taxon>Terriglobia</taxon>
        <taxon>Terriglobales</taxon>
        <taxon>Acidobacteriaceae</taxon>
        <taxon>Terriglobus</taxon>
    </lineage>
</organism>
<gene>
    <name evidence="1" type="ordered locus">Terro_1141</name>
</gene>
<dbReference type="OrthoDB" id="5517118at2"/>
<dbReference type="EMBL" id="CP003379">
    <property type="protein sequence ID" value="AFL87459.1"/>
    <property type="molecule type" value="Genomic_DNA"/>
</dbReference>
<dbReference type="HOGENOM" id="CLU_1757930_0_0_0"/>
<evidence type="ECO:0000313" key="2">
    <source>
        <dbReference type="Proteomes" id="UP000006056"/>
    </source>
</evidence>
<sequence>MPALTKKGPTSARSETVAVRLDAKVRHLVELAARDQQRSLSSLVETIIRKALSDGSFAQAPNYGLDITKPAARAPMWGEGFWDTDPADRLYLLATGRPDLMTEQEAGFWKLSSGSLVARGERLTLDSYRAAYHHAAYDKTHLEKGDDA</sequence>
<dbReference type="Proteomes" id="UP000006056">
    <property type="component" value="Chromosome"/>
</dbReference>
<dbReference type="STRING" id="926566.Terro_1141"/>
<keyword evidence="2" id="KW-1185">Reference proteome</keyword>
<dbReference type="SUPFAM" id="SSF47598">
    <property type="entry name" value="Ribbon-helix-helix"/>
    <property type="match status" value="1"/>
</dbReference>